<dbReference type="AlphaFoldDB" id="A0A0M3I437"/>
<name>A0A0M3I437_ASCLU</name>
<reference evidence="3" key="1">
    <citation type="submission" date="2017-02" db="UniProtKB">
        <authorList>
            <consortium name="WormBaseParasite"/>
        </authorList>
    </citation>
    <scope>IDENTIFICATION</scope>
</reference>
<protein>
    <submittedName>
        <fullName evidence="3">Uncharacterized protein</fullName>
    </submittedName>
</protein>
<keyword evidence="1" id="KW-0732">Signal</keyword>
<evidence type="ECO:0000256" key="1">
    <source>
        <dbReference type="SAM" id="SignalP"/>
    </source>
</evidence>
<organism evidence="2 3">
    <name type="scientific">Ascaris lumbricoides</name>
    <name type="common">Giant roundworm</name>
    <dbReference type="NCBI Taxonomy" id="6252"/>
    <lineage>
        <taxon>Eukaryota</taxon>
        <taxon>Metazoa</taxon>
        <taxon>Ecdysozoa</taxon>
        <taxon>Nematoda</taxon>
        <taxon>Chromadorea</taxon>
        <taxon>Rhabditida</taxon>
        <taxon>Spirurina</taxon>
        <taxon>Ascaridomorpha</taxon>
        <taxon>Ascaridoidea</taxon>
        <taxon>Ascarididae</taxon>
        <taxon>Ascaris</taxon>
    </lineage>
</organism>
<feature type="signal peptide" evidence="1">
    <location>
        <begin position="1"/>
        <end position="19"/>
    </location>
</feature>
<evidence type="ECO:0000313" key="3">
    <source>
        <dbReference type="WBParaSite" id="ALUE_0001149401-mRNA-1"/>
    </source>
</evidence>
<evidence type="ECO:0000313" key="2">
    <source>
        <dbReference type="Proteomes" id="UP000036681"/>
    </source>
</evidence>
<dbReference type="WBParaSite" id="ALUE_0001149401-mRNA-1">
    <property type="protein sequence ID" value="ALUE_0001149401-mRNA-1"/>
    <property type="gene ID" value="ALUE_0001149401"/>
</dbReference>
<proteinExistence type="predicted"/>
<dbReference type="Proteomes" id="UP000036681">
    <property type="component" value="Unplaced"/>
</dbReference>
<feature type="chain" id="PRO_5005656980" evidence="1">
    <location>
        <begin position="20"/>
        <end position="175"/>
    </location>
</feature>
<accession>A0A0M3I437</accession>
<sequence>MIANVLMAILVILFDIGKFFELFQHEFCVEVHEAFRMSGIRSSSMLARGEWSVETTALLDIRQRQRQRMMRSKHEFCVEVHEAFRMSGIRSSSMLARGEWSVETTALLDIRQRQRQRMMRSKTSNAKRDKGDLVNYESNEAYTKSVADKKNCLVLFLKINILLCDYIRFSFLISL</sequence>
<keyword evidence="2" id="KW-1185">Reference proteome</keyword>